<keyword evidence="1" id="KW-0479">Metal-binding</keyword>
<sequence length="424" mass="46711">MDLATGLRIVDSDTETLIMKQVAYKVKNFVLYFDQYNSLDDNAWEDIVLNPVGALPKVLSPRKVAPQRDDDVGSEGSDSAGSTDGEFVDSDYEVDDGDDDLFYDNVDDGVLDEGAAKGIVLSKGKKRNAPFGKENMPTDKEWDELSSDEDELELPDSDEEGQVGRNMKTFRPEDMQNPIFKIGMKFASVELLRKAITEYSIKQRVKHSKMHIAATFFKNAYSCNIFPCSDKSSWEKVGGPEVQPPKYEKKVGRPRKARRRAAHEVQGANGPRLSKHGVTIHCRHCGEPGHNSATCAAKKAGLPAVKKTKGATTTTTTAEPEQQPIYEEEYSQEVSHPESHTLLSQMENPMVSQLLDEASQNLRQTPSSQPLLDSHYIISNLPPARHAPLTTATKAGRTKKVKKNTTGSSKKTVKAKKGKGQSGG</sequence>
<dbReference type="GO" id="GO:0008270">
    <property type="term" value="F:zinc ion binding"/>
    <property type="evidence" value="ECO:0007669"/>
    <property type="project" value="UniProtKB-KW"/>
</dbReference>
<evidence type="ECO:0000256" key="2">
    <source>
        <dbReference type="SAM" id="MobiDB-lite"/>
    </source>
</evidence>
<dbReference type="OMA" id="HNSATCA"/>
<dbReference type="eggNOG" id="ENOG502SRJK">
    <property type="taxonomic scope" value="Eukaryota"/>
</dbReference>
<dbReference type="Gramene" id="KXG30364">
    <property type="protein sequence ID" value="KXG30364"/>
    <property type="gene ID" value="SORBI_3004G172000"/>
</dbReference>
<dbReference type="InterPro" id="IPR001878">
    <property type="entry name" value="Znf_CCHC"/>
</dbReference>
<protein>
    <recommendedName>
        <fullName evidence="3">CCHC-type domain-containing protein</fullName>
    </recommendedName>
</protein>
<dbReference type="InParanoid" id="A0A194YQ57"/>
<feature type="domain" description="CCHC-type" evidence="3">
    <location>
        <begin position="282"/>
        <end position="295"/>
    </location>
</feature>
<evidence type="ECO:0000259" key="3">
    <source>
        <dbReference type="PROSITE" id="PS50158"/>
    </source>
</evidence>
<dbReference type="PROSITE" id="PS50158">
    <property type="entry name" value="ZF_CCHC"/>
    <property type="match status" value="1"/>
</dbReference>
<feature type="region of interest" description="Disordered" evidence="2">
    <location>
        <begin position="235"/>
        <end position="273"/>
    </location>
</feature>
<feature type="compositionally biased region" description="Basic residues" evidence="2">
    <location>
        <begin position="411"/>
        <end position="424"/>
    </location>
</feature>
<reference evidence="4 5" key="1">
    <citation type="journal article" date="2009" name="Nature">
        <title>The Sorghum bicolor genome and the diversification of grasses.</title>
        <authorList>
            <person name="Paterson A.H."/>
            <person name="Bowers J.E."/>
            <person name="Bruggmann R."/>
            <person name="Dubchak I."/>
            <person name="Grimwood J."/>
            <person name="Gundlach H."/>
            <person name="Haberer G."/>
            <person name="Hellsten U."/>
            <person name="Mitros T."/>
            <person name="Poliakov A."/>
            <person name="Schmutz J."/>
            <person name="Spannagl M."/>
            <person name="Tang H."/>
            <person name="Wang X."/>
            <person name="Wicker T."/>
            <person name="Bharti A.K."/>
            <person name="Chapman J."/>
            <person name="Feltus F.A."/>
            <person name="Gowik U."/>
            <person name="Grigoriev I.V."/>
            <person name="Lyons E."/>
            <person name="Maher C.A."/>
            <person name="Martis M."/>
            <person name="Narechania A."/>
            <person name="Otillar R.P."/>
            <person name="Penning B.W."/>
            <person name="Salamov A.A."/>
            <person name="Wang Y."/>
            <person name="Zhang L."/>
            <person name="Carpita N.C."/>
            <person name="Freeling M."/>
            <person name="Gingle A.R."/>
            <person name="Hash C.T."/>
            <person name="Keller B."/>
            <person name="Klein P."/>
            <person name="Kresovich S."/>
            <person name="McCann M.C."/>
            <person name="Ming R."/>
            <person name="Peterson D.G."/>
            <person name="Mehboob-ur-Rahman"/>
            <person name="Ware D."/>
            <person name="Westhoff P."/>
            <person name="Mayer K.F."/>
            <person name="Messing J."/>
            <person name="Rokhsar D.S."/>
        </authorList>
    </citation>
    <scope>NUCLEOTIDE SEQUENCE [LARGE SCALE GENOMIC DNA]</scope>
    <source>
        <strain evidence="5">cv. BTx623</strain>
    </source>
</reference>
<gene>
    <name evidence="4" type="ORF">SORBI_3004G172000</name>
</gene>
<name>A0A194YQ57_SORBI</name>
<accession>A0A194YQ57</accession>
<dbReference type="AlphaFoldDB" id="A0A194YQ57"/>
<evidence type="ECO:0000313" key="5">
    <source>
        <dbReference type="Proteomes" id="UP000000768"/>
    </source>
</evidence>
<dbReference type="Proteomes" id="UP000000768">
    <property type="component" value="Chromosome 4"/>
</dbReference>
<evidence type="ECO:0000313" key="4">
    <source>
        <dbReference type="EMBL" id="KXG30364.1"/>
    </source>
</evidence>
<reference evidence="5" key="2">
    <citation type="journal article" date="2018" name="Plant J.">
        <title>The Sorghum bicolor reference genome: improved assembly, gene annotations, a transcriptome atlas, and signatures of genome organization.</title>
        <authorList>
            <person name="McCormick R.F."/>
            <person name="Truong S.K."/>
            <person name="Sreedasyam A."/>
            <person name="Jenkins J."/>
            <person name="Shu S."/>
            <person name="Sims D."/>
            <person name="Kennedy M."/>
            <person name="Amirebrahimi M."/>
            <person name="Weers B.D."/>
            <person name="McKinley B."/>
            <person name="Mattison A."/>
            <person name="Morishige D.T."/>
            <person name="Grimwood J."/>
            <person name="Schmutz J."/>
            <person name="Mullet J.E."/>
        </authorList>
    </citation>
    <scope>NUCLEOTIDE SEQUENCE [LARGE SCALE GENOMIC DNA]</scope>
    <source>
        <strain evidence="5">cv. BTx623</strain>
    </source>
</reference>
<proteinExistence type="predicted"/>
<feature type="compositionally biased region" description="Basic residues" evidence="2">
    <location>
        <begin position="252"/>
        <end position="261"/>
    </location>
</feature>
<dbReference type="GO" id="GO:0003676">
    <property type="term" value="F:nucleic acid binding"/>
    <property type="evidence" value="ECO:0007669"/>
    <property type="project" value="InterPro"/>
</dbReference>
<keyword evidence="1" id="KW-0862">Zinc</keyword>
<evidence type="ECO:0000256" key="1">
    <source>
        <dbReference type="PROSITE-ProRule" id="PRU00047"/>
    </source>
</evidence>
<organism evidence="4 5">
    <name type="scientific">Sorghum bicolor</name>
    <name type="common">Sorghum</name>
    <name type="synonym">Sorghum vulgare</name>
    <dbReference type="NCBI Taxonomy" id="4558"/>
    <lineage>
        <taxon>Eukaryota</taxon>
        <taxon>Viridiplantae</taxon>
        <taxon>Streptophyta</taxon>
        <taxon>Embryophyta</taxon>
        <taxon>Tracheophyta</taxon>
        <taxon>Spermatophyta</taxon>
        <taxon>Magnoliopsida</taxon>
        <taxon>Liliopsida</taxon>
        <taxon>Poales</taxon>
        <taxon>Poaceae</taxon>
        <taxon>PACMAD clade</taxon>
        <taxon>Panicoideae</taxon>
        <taxon>Andropogonodae</taxon>
        <taxon>Andropogoneae</taxon>
        <taxon>Sorghinae</taxon>
        <taxon>Sorghum</taxon>
    </lineage>
</organism>
<keyword evidence="1" id="KW-0863">Zinc-finger</keyword>
<feature type="region of interest" description="Disordered" evidence="2">
    <location>
        <begin position="383"/>
        <end position="424"/>
    </location>
</feature>
<dbReference type="EMBL" id="CM000763">
    <property type="protein sequence ID" value="KXG30364.1"/>
    <property type="molecule type" value="Genomic_DNA"/>
</dbReference>
<feature type="region of interest" description="Disordered" evidence="2">
    <location>
        <begin position="60"/>
        <end position="91"/>
    </location>
</feature>
<feature type="region of interest" description="Disordered" evidence="2">
    <location>
        <begin position="127"/>
        <end position="164"/>
    </location>
</feature>
<feature type="compositionally biased region" description="Acidic residues" evidence="2">
    <location>
        <begin position="141"/>
        <end position="161"/>
    </location>
</feature>
<keyword evidence="5" id="KW-1185">Reference proteome</keyword>